<feature type="region of interest" description="Disordered" evidence="1">
    <location>
        <begin position="83"/>
        <end position="103"/>
    </location>
</feature>
<accession>A0A0J9SLH9</accession>
<name>A0A0J9SLH9_PLAVI</name>
<dbReference type="InterPro" id="IPR039914">
    <property type="entry name" value="SRP9-like"/>
</dbReference>
<dbReference type="AlphaFoldDB" id="A0A0J9SLH9"/>
<gene>
    <name evidence="3" type="ORF">PVIIG_03617</name>
</gene>
<dbReference type="InterPro" id="IPR039432">
    <property type="entry name" value="SRP9_dom"/>
</dbReference>
<protein>
    <submittedName>
        <fullName evidence="3">Signal recognition particle protein</fullName>
    </submittedName>
</protein>
<evidence type="ECO:0000259" key="2">
    <source>
        <dbReference type="Pfam" id="PF05486"/>
    </source>
</evidence>
<dbReference type="GO" id="GO:0008312">
    <property type="term" value="F:7S RNA binding"/>
    <property type="evidence" value="ECO:0007669"/>
    <property type="project" value="InterPro"/>
</dbReference>
<dbReference type="OrthoDB" id="360923at2759"/>
<dbReference type="Proteomes" id="UP000053562">
    <property type="component" value="Unassembled WGS sequence"/>
</dbReference>
<dbReference type="Gene3D" id="3.30.720.10">
    <property type="entry name" value="Signal recognition particle alu RNA binding heterodimer, srp9/1"/>
    <property type="match status" value="1"/>
</dbReference>
<dbReference type="GO" id="GO:0005786">
    <property type="term" value="C:signal recognition particle, endoplasmic reticulum targeting"/>
    <property type="evidence" value="ECO:0007669"/>
    <property type="project" value="TreeGrafter"/>
</dbReference>
<organism evidence="3 4">
    <name type="scientific">Plasmodium vivax India VII</name>
    <dbReference type="NCBI Taxonomy" id="1077284"/>
    <lineage>
        <taxon>Eukaryota</taxon>
        <taxon>Sar</taxon>
        <taxon>Alveolata</taxon>
        <taxon>Apicomplexa</taxon>
        <taxon>Aconoidasida</taxon>
        <taxon>Haemosporida</taxon>
        <taxon>Plasmodiidae</taxon>
        <taxon>Plasmodium</taxon>
        <taxon>Plasmodium (Plasmodium)</taxon>
    </lineage>
</organism>
<dbReference type="InterPro" id="IPR009018">
    <property type="entry name" value="Signal_recog_particle_SRP9/14"/>
</dbReference>
<feature type="domain" description="SRP9" evidence="2">
    <location>
        <begin position="6"/>
        <end position="66"/>
    </location>
</feature>
<dbReference type="SUPFAM" id="SSF54762">
    <property type="entry name" value="Signal recognition particle alu RNA binding heterodimer, SRP9/14"/>
    <property type="match status" value="1"/>
</dbReference>
<evidence type="ECO:0000256" key="1">
    <source>
        <dbReference type="SAM" id="MobiDB-lite"/>
    </source>
</evidence>
<sequence>MVYAISWGDFMQASRDIISKSPDRTRYVIKLHRPTEGIILKVTDNKNSIMYRLSKNDNLKRIEELNSLFLMWGSSENANEAFPLKLSRSTDKTANDPKAKKGT</sequence>
<dbReference type="PANTHER" id="PTHR12834:SF12">
    <property type="entry name" value="SIGNAL RECOGNITION PARTICLE 9 KDA PROTEIN"/>
    <property type="match status" value="1"/>
</dbReference>
<dbReference type="EMBL" id="KQ234165">
    <property type="protein sequence ID" value="KMZ82802.1"/>
    <property type="molecule type" value="Genomic_DNA"/>
</dbReference>
<dbReference type="PANTHER" id="PTHR12834">
    <property type="entry name" value="SIGNAL RECOGNITION PARTICLE 9 KDA PROTEIN"/>
    <property type="match status" value="1"/>
</dbReference>
<evidence type="ECO:0000313" key="4">
    <source>
        <dbReference type="Proteomes" id="UP000053562"/>
    </source>
</evidence>
<feature type="compositionally biased region" description="Basic and acidic residues" evidence="1">
    <location>
        <begin position="88"/>
        <end position="103"/>
    </location>
</feature>
<evidence type="ECO:0000313" key="3">
    <source>
        <dbReference type="EMBL" id="KMZ82802.1"/>
    </source>
</evidence>
<reference evidence="3 4" key="1">
    <citation type="submission" date="2011-08" db="EMBL/GenBank/DDBJ databases">
        <title>The Genome Sequence of Plasmodium vivax India VII.</title>
        <authorList>
            <consortium name="The Broad Institute Genome Sequencing Platform"/>
            <consortium name="The Broad Institute Genome Sequencing Center for Infectious Disease"/>
            <person name="Neafsey D."/>
            <person name="Carlton J."/>
            <person name="Barnwell J."/>
            <person name="Collins W."/>
            <person name="Escalante A."/>
            <person name="Mullikin J."/>
            <person name="Saul A."/>
            <person name="Guigo R."/>
            <person name="Camara F."/>
            <person name="Young S.K."/>
            <person name="Zeng Q."/>
            <person name="Gargeya S."/>
            <person name="Fitzgerald M."/>
            <person name="Haas B."/>
            <person name="Abouelleil A."/>
            <person name="Alvarado L."/>
            <person name="Arachchi H.M."/>
            <person name="Berlin A."/>
            <person name="Brown A."/>
            <person name="Chapman S.B."/>
            <person name="Chen Z."/>
            <person name="Dunbar C."/>
            <person name="Freedman E."/>
            <person name="Gearin G."/>
            <person name="Gellesch M."/>
            <person name="Goldberg J."/>
            <person name="Griggs A."/>
            <person name="Gujja S."/>
            <person name="Heiman D."/>
            <person name="Howarth C."/>
            <person name="Larson L."/>
            <person name="Lui A."/>
            <person name="MacDonald P.J.P."/>
            <person name="Montmayeur A."/>
            <person name="Murphy C."/>
            <person name="Neiman D."/>
            <person name="Pearson M."/>
            <person name="Priest M."/>
            <person name="Roberts A."/>
            <person name="Saif S."/>
            <person name="Shea T."/>
            <person name="Shenoy N."/>
            <person name="Sisk P."/>
            <person name="Stolte C."/>
            <person name="Sykes S."/>
            <person name="Wortman J."/>
            <person name="Nusbaum C."/>
            <person name="Birren B."/>
        </authorList>
    </citation>
    <scope>NUCLEOTIDE SEQUENCE [LARGE SCALE GENOMIC DNA]</scope>
    <source>
        <strain evidence="3 4">India VII</strain>
    </source>
</reference>
<dbReference type="GO" id="GO:0006614">
    <property type="term" value="P:SRP-dependent cotranslational protein targeting to membrane"/>
    <property type="evidence" value="ECO:0007669"/>
    <property type="project" value="InterPro"/>
</dbReference>
<proteinExistence type="predicted"/>
<dbReference type="Pfam" id="PF05486">
    <property type="entry name" value="SRP9-21"/>
    <property type="match status" value="1"/>
</dbReference>